<dbReference type="InterPro" id="IPR048337">
    <property type="entry name" value="FAM50A/XAP5_C"/>
</dbReference>
<dbReference type="InterPro" id="IPR036273">
    <property type="entry name" value="CRAL/TRIO_N_dom_sf"/>
</dbReference>
<evidence type="ECO:0000313" key="5">
    <source>
        <dbReference type="EMBL" id="OXA42681.1"/>
    </source>
</evidence>
<dbReference type="STRING" id="158441.A0A226DDL4"/>
<feature type="region of interest" description="Disordered" evidence="3">
    <location>
        <begin position="84"/>
        <end position="196"/>
    </location>
</feature>
<comment type="similarity">
    <text evidence="1">Belongs to the FAM50 family.</text>
</comment>
<reference evidence="5 6" key="1">
    <citation type="submission" date="2015-12" db="EMBL/GenBank/DDBJ databases">
        <title>The genome of Folsomia candida.</title>
        <authorList>
            <person name="Faddeeva A."/>
            <person name="Derks M.F."/>
            <person name="Anvar Y."/>
            <person name="Smit S."/>
            <person name="Van Straalen N."/>
            <person name="Roelofs D."/>
        </authorList>
    </citation>
    <scope>NUCLEOTIDE SEQUENCE [LARGE SCALE GENOMIC DNA]</scope>
    <source>
        <strain evidence="5 6">VU population</strain>
        <tissue evidence="5">Whole body</tissue>
    </source>
</reference>
<dbReference type="GO" id="GO:0006325">
    <property type="term" value="P:chromatin organization"/>
    <property type="evidence" value="ECO:0007669"/>
    <property type="project" value="TreeGrafter"/>
</dbReference>
<evidence type="ECO:0000313" key="6">
    <source>
        <dbReference type="Proteomes" id="UP000198287"/>
    </source>
</evidence>
<protein>
    <recommendedName>
        <fullName evidence="2">Protein FAM50 homolog</fullName>
    </recommendedName>
</protein>
<organism evidence="5 6">
    <name type="scientific">Folsomia candida</name>
    <name type="common">Springtail</name>
    <dbReference type="NCBI Taxonomy" id="158441"/>
    <lineage>
        <taxon>Eukaryota</taxon>
        <taxon>Metazoa</taxon>
        <taxon>Ecdysozoa</taxon>
        <taxon>Arthropoda</taxon>
        <taxon>Hexapoda</taxon>
        <taxon>Collembola</taxon>
        <taxon>Entomobryomorpha</taxon>
        <taxon>Isotomoidea</taxon>
        <taxon>Isotomidae</taxon>
        <taxon>Proisotominae</taxon>
        <taxon>Folsomia</taxon>
    </lineage>
</organism>
<dbReference type="PROSITE" id="PS50191">
    <property type="entry name" value="CRAL_TRIO"/>
    <property type="match status" value="1"/>
</dbReference>
<dbReference type="SUPFAM" id="SSF52087">
    <property type="entry name" value="CRAL/TRIO domain"/>
    <property type="match status" value="1"/>
</dbReference>
<keyword evidence="6" id="KW-1185">Reference proteome</keyword>
<dbReference type="Pfam" id="PF04921">
    <property type="entry name" value="XAP5"/>
    <property type="match status" value="1"/>
</dbReference>
<dbReference type="SUPFAM" id="SSF46938">
    <property type="entry name" value="CRAL/TRIO N-terminal domain"/>
    <property type="match status" value="1"/>
</dbReference>
<feature type="compositionally biased region" description="Basic and acidic residues" evidence="3">
    <location>
        <begin position="19"/>
        <end position="29"/>
    </location>
</feature>
<dbReference type="Pfam" id="PF00650">
    <property type="entry name" value="CRAL_TRIO"/>
    <property type="match status" value="1"/>
</dbReference>
<feature type="region of interest" description="Disordered" evidence="3">
    <location>
        <begin position="1"/>
        <end position="29"/>
    </location>
</feature>
<dbReference type="GO" id="GO:0005634">
    <property type="term" value="C:nucleus"/>
    <property type="evidence" value="ECO:0007669"/>
    <property type="project" value="InterPro"/>
</dbReference>
<evidence type="ECO:0000256" key="3">
    <source>
        <dbReference type="SAM" id="MobiDB-lite"/>
    </source>
</evidence>
<dbReference type="AlphaFoldDB" id="A0A226DDL4"/>
<dbReference type="OrthoDB" id="1434354at2759"/>
<dbReference type="PANTHER" id="PTHR12722">
    <property type="entry name" value="XAP-5 PROTEIN-RELATED"/>
    <property type="match status" value="1"/>
</dbReference>
<dbReference type="InterPro" id="IPR036865">
    <property type="entry name" value="CRAL-TRIO_dom_sf"/>
</dbReference>
<dbReference type="EMBL" id="LNIX01000025">
    <property type="protein sequence ID" value="OXA42681.1"/>
    <property type="molecule type" value="Genomic_DNA"/>
</dbReference>
<dbReference type="InterPro" id="IPR011074">
    <property type="entry name" value="CRAL/TRIO_N_dom"/>
</dbReference>
<evidence type="ECO:0000256" key="1">
    <source>
        <dbReference type="ARBA" id="ARBA00009980"/>
    </source>
</evidence>
<accession>A0A226DDL4</accession>
<dbReference type="SMART" id="SM01100">
    <property type="entry name" value="CRAL_TRIO_N"/>
    <property type="match status" value="1"/>
</dbReference>
<name>A0A226DDL4_FOLCA</name>
<evidence type="ECO:0000256" key="2">
    <source>
        <dbReference type="ARBA" id="ARBA00016617"/>
    </source>
</evidence>
<dbReference type="InterPro" id="IPR001251">
    <property type="entry name" value="CRAL-TRIO_dom"/>
</dbReference>
<dbReference type="CDD" id="cd00170">
    <property type="entry name" value="SEC14"/>
    <property type="match status" value="1"/>
</dbReference>
<sequence>MAQYKGAASEGSRAMQLQKRREKEHKEAEFRKNKLKEELRVDKMENKFAVHYDAVEAQLKHSTIGLVTLDEMRAKQDDVIKEREKKIAQKKAEKEQKRKEEIEAKNAQKQLQKQQIRALSFLTEEDCDDDDKGSGGGQSDGKEVEEMEDHQDDDEDDVTDEDELEEEIPTKKKKMGKNPDVDTSFLPDKDREAEENQLREQLRLEWVTQQESLKSEEMSITYSYWDGSGHRRVMKVTKGTSIYQFLQKCLESLRNEFGELRTVMADQLMFVKEDLILPHHYSFYDLIVTKARGKSGPLFAFHALDDIRVTQDASKEKEDSHAGKVLLRTWFERNKHIFPASRWEPYDPNKSYGKRMAAPSKEEVHQIMELRERLKDVLTTPDSQSESFFLRWIRARDHNLDRAEDLLRNHLIWREEHDVDNVLDTESHDSVSFFKLFPYWVSGTSKDGHVVIEVPLGSWDIRKAFLVDDGEKKFGLYTTQLFEKVMARIRELNEEKASRGEWPSAQVFGVVNWEGYSYSQLLNWKALQNLLTIASKYEAHYPEILFKGFFVNCPSIFPLLMGFIKQILAPKTLGKLEIFSGSKNNEWESAVREHVDPEQIGVQYGGLRTDRVINK</sequence>
<feature type="compositionally biased region" description="Basic and acidic residues" evidence="3">
    <location>
        <begin position="84"/>
        <end position="106"/>
    </location>
</feature>
<dbReference type="SMART" id="SM00516">
    <property type="entry name" value="SEC14"/>
    <property type="match status" value="1"/>
</dbReference>
<feature type="compositionally biased region" description="Basic and acidic residues" evidence="3">
    <location>
        <begin position="187"/>
        <end position="196"/>
    </location>
</feature>
<dbReference type="Proteomes" id="UP000198287">
    <property type="component" value="Unassembled WGS sequence"/>
</dbReference>
<dbReference type="InterPro" id="IPR007005">
    <property type="entry name" value="XAP5"/>
</dbReference>
<dbReference type="Gene3D" id="3.40.525.10">
    <property type="entry name" value="CRAL-TRIO lipid binding domain"/>
    <property type="match status" value="1"/>
</dbReference>
<feature type="domain" description="CRAL-TRIO" evidence="4">
    <location>
        <begin position="429"/>
        <end position="612"/>
    </location>
</feature>
<feature type="compositionally biased region" description="Acidic residues" evidence="3">
    <location>
        <begin position="143"/>
        <end position="167"/>
    </location>
</feature>
<proteinExistence type="inferred from homology"/>
<comment type="caution">
    <text evidence="5">The sequence shown here is derived from an EMBL/GenBank/DDBJ whole genome shotgun (WGS) entry which is preliminary data.</text>
</comment>
<dbReference type="PANTHER" id="PTHR12722:SF0">
    <property type="entry name" value="PROTEIN FAM50A"/>
    <property type="match status" value="1"/>
</dbReference>
<gene>
    <name evidence="5" type="ORF">Fcan01_22508</name>
</gene>
<evidence type="ECO:0000259" key="4">
    <source>
        <dbReference type="PROSITE" id="PS50191"/>
    </source>
</evidence>